<dbReference type="GO" id="GO:0043565">
    <property type="term" value="F:sequence-specific DNA binding"/>
    <property type="evidence" value="ECO:0007669"/>
    <property type="project" value="InterPro"/>
</dbReference>
<evidence type="ECO:0000256" key="2">
    <source>
        <dbReference type="ARBA" id="ARBA00023125"/>
    </source>
</evidence>
<dbReference type="PRINTS" id="PR00032">
    <property type="entry name" value="HTHARAC"/>
</dbReference>
<keyword evidence="2" id="KW-0238">DNA-binding</keyword>
<dbReference type="Pfam" id="PF02311">
    <property type="entry name" value="AraC_binding"/>
    <property type="match status" value="1"/>
</dbReference>
<keyword evidence="3" id="KW-0804">Transcription</keyword>
<gene>
    <name evidence="6" type="primary">adaA_11</name>
    <name evidence="6" type="ORF">ERS852407_03467</name>
</gene>
<dbReference type="PANTHER" id="PTHR43280">
    <property type="entry name" value="ARAC-FAMILY TRANSCRIPTIONAL REGULATOR"/>
    <property type="match status" value="1"/>
</dbReference>
<evidence type="ECO:0000256" key="1">
    <source>
        <dbReference type="ARBA" id="ARBA00023015"/>
    </source>
</evidence>
<feature type="region of interest" description="Disordered" evidence="4">
    <location>
        <begin position="1"/>
        <end position="21"/>
    </location>
</feature>
<name>A0A174GPT7_9FIRM</name>
<dbReference type="Gene3D" id="1.10.10.60">
    <property type="entry name" value="Homeodomain-like"/>
    <property type="match status" value="2"/>
</dbReference>
<dbReference type="InterPro" id="IPR037923">
    <property type="entry name" value="HTH-like"/>
</dbReference>
<proteinExistence type="predicted"/>
<sequence length="312" mass="36050">MERTGLKTGSTGGRMPDYKEKTNHGDALMPVRYYHCSVPNSYRNLSLHWHEEMEITLIRSGAIYYDIDFETFSVEEGDLLLISPHMLHSAHEMPGKDMVSDSLVFHLDFLGYQVPDACTLKFLNPVQSGKLRFLPVVKPGTAGYEEMKACFVLLLKCFNEKQYGYELYTKELLMRFFRLLYQYGCAAKHEGSNGESGAEEKLKEVLSYIQSNYRETLTIEELASVCHFSQTHFMNFFKRYAGMTCIEYINHYRITRAAADLVETERQVMDIALENGFRNISYFNKVFKERFGVTPGSYRKNSLENLSLSCKM</sequence>
<dbReference type="AlphaFoldDB" id="A0A174GPT7"/>
<dbReference type="PROSITE" id="PS00041">
    <property type="entry name" value="HTH_ARAC_FAMILY_1"/>
    <property type="match status" value="1"/>
</dbReference>
<dbReference type="EC" id="2.1.1.-" evidence="6"/>
<evidence type="ECO:0000256" key="3">
    <source>
        <dbReference type="ARBA" id="ARBA00023163"/>
    </source>
</evidence>
<dbReference type="SUPFAM" id="SSF46689">
    <property type="entry name" value="Homeodomain-like"/>
    <property type="match status" value="2"/>
</dbReference>
<accession>A0A174GPT7</accession>
<dbReference type="GO" id="GO:0003700">
    <property type="term" value="F:DNA-binding transcription factor activity"/>
    <property type="evidence" value="ECO:0007669"/>
    <property type="project" value="InterPro"/>
</dbReference>
<dbReference type="InterPro" id="IPR018062">
    <property type="entry name" value="HTH_AraC-typ_CS"/>
</dbReference>
<organism evidence="6 7">
    <name type="scientific">Hungatella hathewayi</name>
    <dbReference type="NCBI Taxonomy" id="154046"/>
    <lineage>
        <taxon>Bacteria</taxon>
        <taxon>Bacillati</taxon>
        <taxon>Bacillota</taxon>
        <taxon>Clostridia</taxon>
        <taxon>Lachnospirales</taxon>
        <taxon>Lachnospiraceae</taxon>
        <taxon>Hungatella</taxon>
    </lineage>
</organism>
<evidence type="ECO:0000259" key="5">
    <source>
        <dbReference type="PROSITE" id="PS01124"/>
    </source>
</evidence>
<keyword evidence="1" id="KW-0805">Transcription regulation</keyword>
<dbReference type="Gene3D" id="2.60.120.10">
    <property type="entry name" value="Jelly Rolls"/>
    <property type="match status" value="1"/>
</dbReference>
<feature type="domain" description="HTH araC/xylS-type" evidence="5">
    <location>
        <begin position="203"/>
        <end position="301"/>
    </location>
</feature>
<dbReference type="EMBL" id="CYZE01000009">
    <property type="protein sequence ID" value="CUO64463.1"/>
    <property type="molecule type" value="Genomic_DNA"/>
</dbReference>
<reference evidence="6 7" key="1">
    <citation type="submission" date="2015-09" db="EMBL/GenBank/DDBJ databases">
        <authorList>
            <consortium name="Pathogen Informatics"/>
        </authorList>
    </citation>
    <scope>NUCLEOTIDE SEQUENCE [LARGE SCALE GENOMIC DNA]</scope>
    <source>
        <strain evidence="6 7">2789STDY5608850</strain>
    </source>
</reference>
<evidence type="ECO:0000313" key="7">
    <source>
        <dbReference type="Proteomes" id="UP000095651"/>
    </source>
</evidence>
<dbReference type="PANTHER" id="PTHR43280:SF2">
    <property type="entry name" value="HTH-TYPE TRANSCRIPTIONAL REGULATOR EXSA"/>
    <property type="match status" value="1"/>
</dbReference>
<dbReference type="PROSITE" id="PS01124">
    <property type="entry name" value="HTH_ARAC_FAMILY_2"/>
    <property type="match status" value="1"/>
</dbReference>
<keyword evidence="6" id="KW-0489">Methyltransferase</keyword>
<protein>
    <submittedName>
        <fullName evidence="6">AraC family transcriptional regulator</fullName>
        <ecNumber evidence="6">2.1.1.-</ecNumber>
    </submittedName>
</protein>
<dbReference type="InterPro" id="IPR003313">
    <property type="entry name" value="AraC-bd"/>
</dbReference>
<dbReference type="InterPro" id="IPR018060">
    <property type="entry name" value="HTH_AraC"/>
</dbReference>
<evidence type="ECO:0000313" key="6">
    <source>
        <dbReference type="EMBL" id="CUO64463.1"/>
    </source>
</evidence>
<keyword evidence="6" id="KW-0808">Transferase</keyword>
<dbReference type="SMART" id="SM00342">
    <property type="entry name" value="HTH_ARAC"/>
    <property type="match status" value="1"/>
</dbReference>
<evidence type="ECO:0000256" key="4">
    <source>
        <dbReference type="SAM" id="MobiDB-lite"/>
    </source>
</evidence>
<dbReference type="InterPro" id="IPR020449">
    <property type="entry name" value="Tscrpt_reg_AraC-type_HTH"/>
</dbReference>
<dbReference type="Pfam" id="PF12833">
    <property type="entry name" value="HTH_18"/>
    <property type="match status" value="1"/>
</dbReference>
<dbReference type="InterPro" id="IPR009057">
    <property type="entry name" value="Homeodomain-like_sf"/>
</dbReference>
<dbReference type="GO" id="GO:0032259">
    <property type="term" value="P:methylation"/>
    <property type="evidence" value="ECO:0007669"/>
    <property type="project" value="UniProtKB-KW"/>
</dbReference>
<dbReference type="Proteomes" id="UP000095651">
    <property type="component" value="Unassembled WGS sequence"/>
</dbReference>
<dbReference type="GO" id="GO:0008168">
    <property type="term" value="F:methyltransferase activity"/>
    <property type="evidence" value="ECO:0007669"/>
    <property type="project" value="UniProtKB-KW"/>
</dbReference>
<dbReference type="SUPFAM" id="SSF51215">
    <property type="entry name" value="Regulatory protein AraC"/>
    <property type="match status" value="1"/>
</dbReference>
<dbReference type="InterPro" id="IPR014710">
    <property type="entry name" value="RmlC-like_jellyroll"/>
</dbReference>